<dbReference type="InterPro" id="IPR003591">
    <property type="entry name" value="Leu-rich_rpt_typical-subtyp"/>
</dbReference>
<dbReference type="PRINTS" id="PR00019">
    <property type="entry name" value="LEURICHRPT"/>
</dbReference>
<keyword evidence="1" id="KW-0433">Leucine-rich repeat</keyword>
<gene>
    <name evidence="7" type="ORF">AKAME5_000430700</name>
</gene>
<name>A0AAD3MCG8_LATJO</name>
<dbReference type="InterPro" id="IPR032675">
    <property type="entry name" value="LRR_dom_sf"/>
</dbReference>
<comment type="caution">
    <text evidence="7">The sequence shown here is derived from an EMBL/GenBank/DDBJ whole genome shotgun (WGS) entry which is preliminary data.</text>
</comment>
<keyword evidence="2 5" id="KW-0732">Signal</keyword>
<keyword evidence="7" id="KW-0378">Hydrolase</keyword>
<evidence type="ECO:0000256" key="3">
    <source>
        <dbReference type="ARBA" id="ARBA00022737"/>
    </source>
</evidence>
<evidence type="ECO:0000313" key="7">
    <source>
        <dbReference type="EMBL" id="GLD51221.1"/>
    </source>
</evidence>
<dbReference type="PANTHER" id="PTHR24366:SF161">
    <property type="entry name" value="TIR DOMAIN-CONTAINING PROTEIN"/>
    <property type="match status" value="1"/>
</dbReference>
<dbReference type="SMART" id="SM00365">
    <property type="entry name" value="LRR_SD22"/>
    <property type="match status" value="6"/>
</dbReference>
<dbReference type="SMART" id="SM00369">
    <property type="entry name" value="LRR_TYP"/>
    <property type="match status" value="13"/>
</dbReference>
<dbReference type="AlphaFoldDB" id="A0AAD3MCG8"/>
<evidence type="ECO:0000313" key="8">
    <source>
        <dbReference type="Proteomes" id="UP001279410"/>
    </source>
</evidence>
<dbReference type="FunFam" id="3.80.10.10:FF:001164">
    <property type="entry name" value="GH01279p"/>
    <property type="match status" value="1"/>
</dbReference>
<evidence type="ECO:0000256" key="5">
    <source>
        <dbReference type="SAM" id="SignalP"/>
    </source>
</evidence>
<dbReference type="SMART" id="SM00082">
    <property type="entry name" value="LRRCT"/>
    <property type="match status" value="1"/>
</dbReference>
<accession>A0AAD3MCG8</accession>
<dbReference type="FunFam" id="3.80.10.10:FF:000770">
    <property type="entry name" value="Uncharacterized protein"/>
    <property type="match status" value="1"/>
</dbReference>
<reference evidence="7" key="1">
    <citation type="submission" date="2022-08" db="EMBL/GenBank/DDBJ databases">
        <title>Genome sequencing of akame (Lates japonicus).</title>
        <authorList>
            <person name="Hashiguchi Y."/>
            <person name="Takahashi H."/>
        </authorList>
    </citation>
    <scope>NUCLEOTIDE SEQUENCE</scope>
    <source>
        <strain evidence="7">Kochi</strain>
    </source>
</reference>
<feature type="domain" description="LRRCT" evidence="6">
    <location>
        <begin position="412"/>
        <end position="464"/>
    </location>
</feature>
<protein>
    <submittedName>
        <fullName evidence="7">Carboxypeptidase N subunit 2-like protein</fullName>
    </submittedName>
</protein>
<evidence type="ECO:0000259" key="6">
    <source>
        <dbReference type="SMART" id="SM00082"/>
    </source>
</evidence>
<dbReference type="PROSITE" id="PS51450">
    <property type="entry name" value="LRR"/>
    <property type="match status" value="5"/>
</dbReference>
<keyword evidence="4" id="KW-0325">Glycoprotein</keyword>
<dbReference type="SUPFAM" id="SSF52058">
    <property type="entry name" value="L domain-like"/>
    <property type="match status" value="1"/>
</dbReference>
<dbReference type="EMBL" id="BRZM01000010">
    <property type="protein sequence ID" value="GLD51221.1"/>
    <property type="molecule type" value="Genomic_DNA"/>
</dbReference>
<dbReference type="SMART" id="SM00364">
    <property type="entry name" value="LRR_BAC"/>
    <property type="match status" value="7"/>
</dbReference>
<keyword evidence="8" id="KW-1185">Reference proteome</keyword>
<dbReference type="GO" id="GO:0004180">
    <property type="term" value="F:carboxypeptidase activity"/>
    <property type="evidence" value="ECO:0007669"/>
    <property type="project" value="UniProtKB-KW"/>
</dbReference>
<dbReference type="InterPro" id="IPR001611">
    <property type="entry name" value="Leu-rich_rpt"/>
</dbReference>
<evidence type="ECO:0000256" key="2">
    <source>
        <dbReference type="ARBA" id="ARBA00022729"/>
    </source>
</evidence>
<keyword evidence="7" id="KW-0121">Carboxypeptidase</keyword>
<dbReference type="Proteomes" id="UP001279410">
    <property type="component" value="Unassembled WGS sequence"/>
</dbReference>
<proteinExistence type="predicted"/>
<keyword evidence="3" id="KW-0677">Repeat</keyword>
<dbReference type="Gene3D" id="3.80.10.10">
    <property type="entry name" value="Ribonuclease Inhibitor"/>
    <property type="match status" value="2"/>
</dbReference>
<dbReference type="InterPro" id="IPR000483">
    <property type="entry name" value="Cys-rich_flank_reg_C"/>
</dbReference>
<feature type="chain" id="PRO_5042225201" evidence="5">
    <location>
        <begin position="35"/>
        <end position="535"/>
    </location>
</feature>
<dbReference type="PANTHER" id="PTHR24366">
    <property type="entry name" value="IG(IMMUNOGLOBULIN) AND LRR(LEUCINE RICH REPEAT) DOMAINS"/>
    <property type="match status" value="1"/>
</dbReference>
<evidence type="ECO:0000256" key="4">
    <source>
        <dbReference type="ARBA" id="ARBA00023180"/>
    </source>
</evidence>
<sequence>MLRDPCNTEWKMGKELSLTLFLVLLLCHKGNTESQTSCPYRCQCFTPAQVLCADERMTSLPRNMSKQVKDFIVMTSAVAYLFAHTLQESPQLIKLVFLNNALQSVHAQAFEHLTELRELEISGNPLLEHLILGTFSKQKNLNKLLLNFNKFKTVLPGMFDTLRQLETLQMKGNILTHLPTLLFLNLHNLRVLDLSQNKLEEVKRETFSGLTRLEILKMNNNLISNITSDTFHNISHLIELHLEGNKISELTDGIFSALTELKVLNLRGNHLTTFSDEVFGFSASNLQELNLRGNRLTELSSLSRLTSLSDLILSSNQLSNLPEDIFRNVTQLETLDLSENQLTFLHEGIFSYLLAIKAIHLHKNSLRKVGPKLFENQLFMQQLYLSDNQLETLPQGLLDPFVIQHTMRLHGNPWKCDCHMWYLHDWVLRNSQDIEMLDRMLCESPGFLRKRTVVSIDKDQLVCQVSKGEMPDLSNCSLQASGDTLVIKCKVNKCSPLTVKVLFQDNDGNIEEHLLKNEPEHSQCSNDTMTESPIL</sequence>
<organism evidence="7 8">
    <name type="scientific">Lates japonicus</name>
    <name type="common">Japanese lates</name>
    <dbReference type="NCBI Taxonomy" id="270547"/>
    <lineage>
        <taxon>Eukaryota</taxon>
        <taxon>Metazoa</taxon>
        <taxon>Chordata</taxon>
        <taxon>Craniata</taxon>
        <taxon>Vertebrata</taxon>
        <taxon>Euteleostomi</taxon>
        <taxon>Actinopterygii</taxon>
        <taxon>Neopterygii</taxon>
        <taxon>Teleostei</taxon>
        <taxon>Neoteleostei</taxon>
        <taxon>Acanthomorphata</taxon>
        <taxon>Carangaria</taxon>
        <taxon>Carangaria incertae sedis</taxon>
        <taxon>Centropomidae</taxon>
        <taxon>Lates</taxon>
    </lineage>
</organism>
<evidence type="ECO:0000256" key="1">
    <source>
        <dbReference type="ARBA" id="ARBA00022614"/>
    </source>
</evidence>
<dbReference type="Pfam" id="PF13855">
    <property type="entry name" value="LRR_8"/>
    <property type="match status" value="3"/>
</dbReference>
<feature type="signal peptide" evidence="5">
    <location>
        <begin position="1"/>
        <end position="34"/>
    </location>
</feature>
<keyword evidence="7" id="KW-0645">Protease</keyword>